<evidence type="ECO:0000256" key="8">
    <source>
        <dbReference type="ARBA" id="ARBA00023211"/>
    </source>
</evidence>
<dbReference type="Pfam" id="PF00481">
    <property type="entry name" value="PP2C"/>
    <property type="match status" value="1"/>
</dbReference>
<keyword evidence="6" id="KW-0460">Magnesium</keyword>
<evidence type="ECO:0000313" key="13">
    <source>
        <dbReference type="Proteomes" id="UP001454036"/>
    </source>
</evidence>
<dbReference type="Gene3D" id="3.60.40.10">
    <property type="entry name" value="PPM-type phosphatase domain"/>
    <property type="match status" value="1"/>
</dbReference>
<keyword evidence="7 9" id="KW-0904">Protein phosphatase</keyword>
<organism evidence="12 13">
    <name type="scientific">Lithospermum erythrorhizon</name>
    <name type="common">Purple gromwell</name>
    <name type="synonym">Lithospermum officinale var. erythrorhizon</name>
    <dbReference type="NCBI Taxonomy" id="34254"/>
    <lineage>
        <taxon>Eukaryota</taxon>
        <taxon>Viridiplantae</taxon>
        <taxon>Streptophyta</taxon>
        <taxon>Embryophyta</taxon>
        <taxon>Tracheophyta</taxon>
        <taxon>Spermatophyta</taxon>
        <taxon>Magnoliopsida</taxon>
        <taxon>eudicotyledons</taxon>
        <taxon>Gunneridae</taxon>
        <taxon>Pentapetalae</taxon>
        <taxon>asterids</taxon>
        <taxon>lamiids</taxon>
        <taxon>Boraginales</taxon>
        <taxon>Boraginaceae</taxon>
        <taxon>Boraginoideae</taxon>
        <taxon>Lithospermeae</taxon>
        <taxon>Lithospermum</taxon>
    </lineage>
</organism>
<keyword evidence="10" id="KW-0732">Signal</keyword>
<feature type="domain" description="PPM-type phosphatase" evidence="11">
    <location>
        <begin position="68"/>
        <end position="383"/>
    </location>
</feature>
<sequence length="401" mass="44490">MMRGFNIVILLLLFNKFCYVICNIYNVVSPPSPCFKAYVDAGASAVFGSTNCNKWILGSEILRNKMENCNFATIQGHRDYQEDRVVCDLDMKLGFLLGEEVTLSIAAIFDGHGGSEVSELASMKFLDYFQVNALFNAYQHGLYLDQESEEADRHNSTLQRSLVKVDDKSLHDILEEALRRTFKDIDSEFSVESANKKSVAGSTGIVIILLNDELLIGHLGDSRALLCRKGSQSHHQGLPLELYAEQLTVDHHPDRAEEKARIERAGGFVRVWGVPRVNGILAISRALGDVFLKKYGVIAEPEIIGWRTLTAQERHLVIASDGIFESTTPQHVCDLMASADIQGKMASKTMYSCSSSSSLPDCIVNAAFRRGSTDNLSAIVILLRLDSLSQQDVENFDKSEL</sequence>
<keyword evidence="8" id="KW-0464">Manganese</keyword>
<dbReference type="AlphaFoldDB" id="A0AAV3P8A5"/>
<proteinExistence type="inferred from homology"/>
<evidence type="ECO:0000256" key="1">
    <source>
        <dbReference type="ARBA" id="ARBA00001936"/>
    </source>
</evidence>
<evidence type="ECO:0000259" key="11">
    <source>
        <dbReference type="PROSITE" id="PS51746"/>
    </source>
</evidence>
<comment type="similarity">
    <text evidence="9">Belongs to the PP2C family.</text>
</comment>
<name>A0AAV3P8A5_LITER</name>
<dbReference type="InterPro" id="IPR015655">
    <property type="entry name" value="PP2C"/>
</dbReference>
<comment type="caution">
    <text evidence="12">The sequence shown here is derived from an EMBL/GenBank/DDBJ whole genome shotgun (WGS) entry which is preliminary data.</text>
</comment>
<evidence type="ECO:0000256" key="3">
    <source>
        <dbReference type="ARBA" id="ARBA00013081"/>
    </source>
</evidence>
<evidence type="ECO:0000256" key="10">
    <source>
        <dbReference type="SAM" id="SignalP"/>
    </source>
</evidence>
<dbReference type="GO" id="GO:0004722">
    <property type="term" value="F:protein serine/threonine phosphatase activity"/>
    <property type="evidence" value="ECO:0007669"/>
    <property type="project" value="UniProtKB-EC"/>
</dbReference>
<dbReference type="PANTHER" id="PTHR47992">
    <property type="entry name" value="PROTEIN PHOSPHATASE"/>
    <property type="match status" value="1"/>
</dbReference>
<keyword evidence="5 9" id="KW-0378">Hydrolase</keyword>
<feature type="chain" id="PRO_5043651919" description="protein-serine/threonine phosphatase" evidence="10">
    <location>
        <begin position="23"/>
        <end position="401"/>
    </location>
</feature>
<dbReference type="SUPFAM" id="SSF81606">
    <property type="entry name" value="PP2C-like"/>
    <property type="match status" value="1"/>
</dbReference>
<protein>
    <recommendedName>
        <fullName evidence="3">protein-serine/threonine phosphatase</fullName>
        <ecNumber evidence="3">3.1.3.16</ecNumber>
    </recommendedName>
</protein>
<dbReference type="GO" id="GO:0046872">
    <property type="term" value="F:metal ion binding"/>
    <property type="evidence" value="ECO:0007669"/>
    <property type="project" value="UniProtKB-KW"/>
</dbReference>
<comment type="cofactor">
    <cofactor evidence="2">
        <name>Mg(2+)</name>
        <dbReference type="ChEBI" id="CHEBI:18420"/>
    </cofactor>
</comment>
<dbReference type="EC" id="3.1.3.16" evidence="3"/>
<keyword evidence="13" id="KW-1185">Reference proteome</keyword>
<dbReference type="Proteomes" id="UP001454036">
    <property type="component" value="Unassembled WGS sequence"/>
</dbReference>
<dbReference type="InterPro" id="IPR000222">
    <property type="entry name" value="PP2C_BS"/>
</dbReference>
<evidence type="ECO:0000256" key="2">
    <source>
        <dbReference type="ARBA" id="ARBA00001946"/>
    </source>
</evidence>
<dbReference type="EMBL" id="BAABME010001071">
    <property type="protein sequence ID" value="GAA0147362.1"/>
    <property type="molecule type" value="Genomic_DNA"/>
</dbReference>
<dbReference type="PROSITE" id="PS01032">
    <property type="entry name" value="PPM_1"/>
    <property type="match status" value="1"/>
</dbReference>
<evidence type="ECO:0000256" key="4">
    <source>
        <dbReference type="ARBA" id="ARBA00022723"/>
    </source>
</evidence>
<keyword evidence="4" id="KW-0479">Metal-binding</keyword>
<evidence type="ECO:0000256" key="9">
    <source>
        <dbReference type="RuleBase" id="RU003465"/>
    </source>
</evidence>
<dbReference type="CDD" id="cd00143">
    <property type="entry name" value="PP2Cc"/>
    <property type="match status" value="1"/>
</dbReference>
<evidence type="ECO:0000313" key="12">
    <source>
        <dbReference type="EMBL" id="GAA0147362.1"/>
    </source>
</evidence>
<accession>A0AAV3P8A5</accession>
<dbReference type="SMART" id="SM00332">
    <property type="entry name" value="PP2Cc"/>
    <property type="match status" value="1"/>
</dbReference>
<dbReference type="InterPro" id="IPR036457">
    <property type="entry name" value="PPM-type-like_dom_sf"/>
</dbReference>
<evidence type="ECO:0000256" key="6">
    <source>
        <dbReference type="ARBA" id="ARBA00022842"/>
    </source>
</evidence>
<evidence type="ECO:0000256" key="5">
    <source>
        <dbReference type="ARBA" id="ARBA00022801"/>
    </source>
</evidence>
<gene>
    <name evidence="12" type="ORF">LIER_07082</name>
</gene>
<evidence type="ECO:0000256" key="7">
    <source>
        <dbReference type="ARBA" id="ARBA00022912"/>
    </source>
</evidence>
<feature type="signal peptide" evidence="10">
    <location>
        <begin position="1"/>
        <end position="22"/>
    </location>
</feature>
<comment type="cofactor">
    <cofactor evidence="1">
        <name>Mn(2+)</name>
        <dbReference type="ChEBI" id="CHEBI:29035"/>
    </cofactor>
</comment>
<reference evidence="12 13" key="1">
    <citation type="submission" date="2024-01" db="EMBL/GenBank/DDBJ databases">
        <title>The complete chloroplast genome sequence of Lithospermum erythrorhizon: insights into the phylogenetic relationship among Boraginaceae species and the maternal lineages of purple gromwells.</title>
        <authorList>
            <person name="Okada T."/>
            <person name="Watanabe K."/>
        </authorList>
    </citation>
    <scope>NUCLEOTIDE SEQUENCE [LARGE SCALE GENOMIC DNA]</scope>
</reference>
<dbReference type="InterPro" id="IPR001932">
    <property type="entry name" value="PPM-type_phosphatase-like_dom"/>
</dbReference>
<dbReference type="PROSITE" id="PS51746">
    <property type="entry name" value="PPM_2"/>
    <property type="match status" value="1"/>
</dbReference>